<feature type="transmembrane region" description="Helical" evidence="10">
    <location>
        <begin position="65"/>
        <end position="85"/>
    </location>
</feature>
<dbReference type="GO" id="GO:0030322">
    <property type="term" value="P:stabilization of membrane potential"/>
    <property type="evidence" value="ECO:0007669"/>
    <property type="project" value="TreeGrafter"/>
</dbReference>
<feature type="region of interest" description="Disordered" evidence="9">
    <location>
        <begin position="279"/>
        <end position="309"/>
    </location>
</feature>
<evidence type="ECO:0000256" key="10">
    <source>
        <dbReference type="SAM" id="Phobius"/>
    </source>
</evidence>
<dbReference type="SUPFAM" id="SSF81324">
    <property type="entry name" value="Voltage-gated potassium channels"/>
    <property type="match status" value="2"/>
</dbReference>
<evidence type="ECO:0000256" key="3">
    <source>
        <dbReference type="ARBA" id="ARBA00022692"/>
    </source>
</evidence>
<evidence type="ECO:0000256" key="9">
    <source>
        <dbReference type="SAM" id="MobiDB-lite"/>
    </source>
</evidence>
<dbReference type="PANTHER" id="PTHR11003:SF345">
    <property type="entry name" value="TWIK FAMILY OF POTASSIUM CHANNELS PROTEIN 18"/>
    <property type="match status" value="1"/>
</dbReference>
<proteinExistence type="inferred from homology"/>
<name>A0A8J5K7H9_HOMAM</name>
<comment type="caution">
    <text evidence="12">The sequence shown here is derived from an EMBL/GenBank/DDBJ whole genome shotgun (WGS) entry which is preliminary data.</text>
</comment>
<keyword evidence="6 10" id="KW-0472">Membrane</keyword>
<feature type="transmembrane region" description="Helical" evidence="10">
    <location>
        <begin position="35"/>
        <end position="53"/>
    </location>
</feature>
<keyword evidence="7 8" id="KW-0407">Ion channel</keyword>
<evidence type="ECO:0000256" key="5">
    <source>
        <dbReference type="ARBA" id="ARBA00023065"/>
    </source>
</evidence>
<accession>A0A8J5K7H9</accession>
<comment type="similarity">
    <text evidence="8">Belongs to the two pore domain potassium channel (TC 1.A.1.8) family.</text>
</comment>
<feature type="transmembrane region" description="Helical" evidence="10">
    <location>
        <begin position="141"/>
        <end position="160"/>
    </location>
</feature>
<dbReference type="GO" id="GO:0005886">
    <property type="term" value="C:plasma membrane"/>
    <property type="evidence" value="ECO:0007669"/>
    <property type="project" value="TreeGrafter"/>
</dbReference>
<sequence length="581" mass="66222">MENITRDEMSEVLQEVGEECGHDLLTLRQDAPLTWSLWNSFFFTFTVITTIGFGHMAPLTPWGRVFCITYAFIGVPLNGIVFASLADLFSSKVVNSQVRKRAERYTSWVGVAVDALLYLVPGMVIFLVLPAAVFTLVEDGWTYLDAFYFSFITLTTIGFGDHVAGLQEREEVWVWLYKILMVIWIIFGLGYIVMLITFIQEALKSKRVHAVERRLAIALKKHSNKLNANIHRDLKRFRTVMTAESRVHRRSIEGEVNKGEMMEKEEVVKKQHEINRPHDLQLPSKTSSLHSRFDMSRSSSESNLPSVGEKEKCAGLSSVTNINMFLDMVESIVEEHHATAVGDMEDEMRHIVEHPDNSPTEEDVITFGVHPQTLEAGHLNQGYLDDDDQPHAKHNPQPPHEMHRHDENKINDGLQNKLHSLFQRKHTRKTSLPENGVNTCVMKTPVGVECTSSQPHNQHSNIFTRTHHTSQSVPGRIKSTTDKFRPDLCTIFKNHNATHNGIHPTRDHTQTSNGNSKHHCGNGCIPECSDETQPTMHSRHSALRLFTHWLHPGDNKGDQHPTKTDHHQEDSEEQKLEYTRL</sequence>
<evidence type="ECO:0000256" key="4">
    <source>
        <dbReference type="ARBA" id="ARBA00022989"/>
    </source>
</evidence>
<dbReference type="InterPro" id="IPR003280">
    <property type="entry name" value="2pore_dom_K_chnl"/>
</dbReference>
<reference evidence="12" key="1">
    <citation type="journal article" date="2021" name="Sci. Adv.">
        <title>The American lobster genome reveals insights on longevity, neural, and immune adaptations.</title>
        <authorList>
            <person name="Polinski J.M."/>
            <person name="Zimin A.V."/>
            <person name="Clark K.F."/>
            <person name="Kohn A.B."/>
            <person name="Sadowski N."/>
            <person name="Timp W."/>
            <person name="Ptitsyn A."/>
            <person name="Khanna P."/>
            <person name="Romanova D.Y."/>
            <person name="Williams P."/>
            <person name="Greenwood S.J."/>
            <person name="Moroz L.L."/>
            <person name="Walt D.R."/>
            <person name="Bodnar A.G."/>
        </authorList>
    </citation>
    <scope>NUCLEOTIDE SEQUENCE</scope>
    <source>
        <strain evidence="12">GMGI-L3</strain>
    </source>
</reference>
<evidence type="ECO:0000256" key="7">
    <source>
        <dbReference type="ARBA" id="ARBA00023303"/>
    </source>
</evidence>
<feature type="region of interest" description="Disordered" evidence="9">
    <location>
        <begin position="380"/>
        <end position="407"/>
    </location>
</feature>
<dbReference type="Pfam" id="PF07885">
    <property type="entry name" value="Ion_trans_2"/>
    <property type="match status" value="2"/>
</dbReference>
<keyword evidence="2 8" id="KW-0813">Transport</keyword>
<dbReference type="PRINTS" id="PR01333">
    <property type="entry name" value="2POREKCHANEL"/>
</dbReference>
<evidence type="ECO:0000313" key="12">
    <source>
        <dbReference type="EMBL" id="KAG7169068.1"/>
    </source>
</evidence>
<evidence type="ECO:0000313" key="13">
    <source>
        <dbReference type="Proteomes" id="UP000747542"/>
    </source>
</evidence>
<dbReference type="GO" id="GO:0015271">
    <property type="term" value="F:outward rectifier potassium channel activity"/>
    <property type="evidence" value="ECO:0007669"/>
    <property type="project" value="TreeGrafter"/>
</dbReference>
<keyword evidence="13" id="KW-1185">Reference proteome</keyword>
<comment type="subcellular location">
    <subcellularLocation>
        <location evidence="1">Membrane</location>
        <topology evidence="1">Multi-pass membrane protein</topology>
    </subcellularLocation>
</comment>
<dbReference type="GO" id="GO:0022841">
    <property type="term" value="F:potassium ion leak channel activity"/>
    <property type="evidence" value="ECO:0007669"/>
    <property type="project" value="TreeGrafter"/>
</dbReference>
<dbReference type="AlphaFoldDB" id="A0A8J5K7H9"/>
<dbReference type="PANTHER" id="PTHR11003">
    <property type="entry name" value="POTASSIUM CHANNEL, SUBFAMILY K"/>
    <property type="match status" value="1"/>
</dbReference>
<feature type="transmembrane region" description="Helical" evidence="10">
    <location>
        <begin position="105"/>
        <end position="129"/>
    </location>
</feature>
<dbReference type="Gene3D" id="1.10.287.70">
    <property type="match status" value="1"/>
</dbReference>
<feature type="region of interest" description="Disordered" evidence="9">
    <location>
        <begin position="550"/>
        <end position="581"/>
    </location>
</feature>
<dbReference type="Proteomes" id="UP000747542">
    <property type="component" value="Unassembled WGS sequence"/>
</dbReference>
<evidence type="ECO:0000256" key="6">
    <source>
        <dbReference type="ARBA" id="ARBA00023136"/>
    </source>
</evidence>
<gene>
    <name evidence="12" type="primary">Ork1-L3</name>
    <name evidence="12" type="ORF">Hamer_G026787</name>
</gene>
<feature type="compositionally biased region" description="Basic and acidic residues" evidence="9">
    <location>
        <begin position="551"/>
        <end position="581"/>
    </location>
</feature>
<feature type="transmembrane region" description="Helical" evidence="10">
    <location>
        <begin position="172"/>
        <end position="199"/>
    </location>
</feature>
<evidence type="ECO:0000256" key="8">
    <source>
        <dbReference type="RuleBase" id="RU003857"/>
    </source>
</evidence>
<feature type="region of interest" description="Disordered" evidence="9">
    <location>
        <begin position="499"/>
        <end position="519"/>
    </location>
</feature>
<evidence type="ECO:0000259" key="11">
    <source>
        <dbReference type="Pfam" id="PF07885"/>
    </source>
</evidence>
<dbReference type="EMBL" id="JAHLQT010018516">
    <property type="protein sequence ID" value="KAG7169068.1"/>
    <property type="molecule type" value="Genomic_DNA"/>
</dbReference>
<protein>
    <submittedName>
        <fullName evidence="12">Open rectifier potassium channel protein 1-like 3</fullName>
    </submittedName>
</protein>
<evidence type="ECO:0000256" key="1">
    <source>
        <dbReference type="ARBA" id="ARBA00004141"/>
    </source>
</evidence>
<keyword evidence="3 8" id="KW-0812">Transmembrane</keyword>
<keyword evidence="4 10" id="KW-1133">Transmembrane helix</keyword>
<keyword evidence="5 8" id="KW-0406">Ion transport</keyword>
<dbReference type="InterPro" id="IPR013099">
    <property type="entry name" value="K_chnl_dom"/>
</dbReference>
<feature type="domain" description="Potassium channel" evidence="11">
    <location>
        <begin position="123"/>
        <end position="203"/>
    </location>
</feature>
<organism evidence="12 13">
    <name type="scientific">Homarus americanus</name>
    <name type="common">American lobster</name>
    <dbReference type="NCBI Taxonomy" id="6706"/>
    <lineage>
        <taxon>Eukaryota</taxon>
        <taxon>Metazoa</taxon>
        <taxon>Ecdysozoa</taxon>
        <taxon>Arthropoda</taxon>
        <taxon>Crustacea</taxon>
        <taxon>Multicrustacea</taxon>
        <taxon>Malacostraca</taxon>
        <taxon>Eumalacostraca</taxon>
        <taxon>Eucarida</taxon>
        <taxon>Decapoda</taxon>
        <taxon>Pleocyemata</taxon>
        <taxon>Astacidea</taxon>
        <taxon>Nephropoidea</taxon>
        <taxon>Nephropidae</taxon>
        <taxon>Homarus</taxon>
    </lineage>
</organism>
<feature type="domain" description="Potassium channel" evidence="11">
    <location>
        <begin position="32"/>
        <end position="89"/>
    </location>
</feature>
<evidence type="ECO:0000256" key="2">
    <source>
        <dbReference type="ARBA" id="ARBA00022448"/>
    </source>
</evidence>